<protein>
    <submittedName>
        <fullName evidence="2">Uncharacterized protein</fullName>
    </submittedName>
</protein>
<accession>A0A3N4KP86</accession>
<feature type="compositionally biased region" description="Basic and acidic residues" evidence="1">
    <location>
        <begin position="42"/>
        <end position="52"/>
    </location>
</feature>
<sequence>MSNRTNYEADGRRRRALTPSMRDRYYDRCSASPPAPGRTTYHPRDSVSRESTPRWLNSITPEAREREEEDFLRLSDTFLELFQNRDAQRAFADGRAALGRISAHVGALRERHNIVEMTQRGYEQGHVNGSDRTATQPIVITEFAGSPADNV</sequence>
<reference evidence="2 3" key="1">
    <citation type="journal article" date="2018" name="Nat. Ecol. Evol.">
        <title>Pezizomycetes genomes reveal the molecular basis of ectomycorrhizal truffle lifestyle.</title>
        <authorList>
            <person name="Murat C."/>
            <person name="Payen T."/>
            <person name="Noel B."/>
            <person name="Kuo A."/>
            <person name="Morin E."/>
            <person name="Chen J."/>
            <person name="Kohler A."/>
            <person name="Krizsan K."/>
            <person name="Balestrini R."/>
            <person name="Da Silva C."/>
            <person name="Montanini B."/>
            <person name="Hainaut M."/>
            <person name="Levati E."/>
            <person name="Barry K.W."/>
            <person name="Belfiori B."/>
            <person name="Cichocki N."/>
            <person name="Clum A."/>
            <person name="Dockter R.B."/>
            <person name="Fauchery L."/>
            <person name="Guy J."/>
            <person name="Iotti M."/>
            <person name="Le Tacon F."/>
            <person name="Lindquist E.A."/>
            <person name="Lipzen A."/>
            <person name="Malagnac F."/>
            <person name="Mello A."/>
            <person name="Molinier V."/>
            <person name="Miyauchi S."/>
            <person name="Poulain J."/>
            <person name="Riccioni C."/>
            <person name="Rubini A."/>
            <person name="Sitrit Y."/>
            <person name="Splivallo R."/>
            <person name="Traeger S."/>
            <person name="Wang M."/>
            <person name="Zifcakova L."/>
            <person name="Wipf D."/>
            <person name="Zambonelli A."/>
            <person name="Paolocci F."/>
            <person name="Nowrousian M."/>
            <person name="Ottonello S."/>
            <person name="Baldrian P."/>
            <person name="Spatafora J.W."/>
            <person name="Henrissat B."/>
            <person name="Nagy L.G."/>
            <person name="Aury J.M."/>
            <person name="Wincker P."/>
            <person name="Grigoriev I.V."/>
            <person name="Bonfante P."/>
            <person name="Martin F.M."/>
        </authorList>
    </citation>
    <scope>NUCLEOTIDE SEQUENCE [LARGE SCALE GENOMIC DNA]</scope>
    <source>
        <strain evidence="2 3">CCBAS932</strain>
    </source>
</reference>
<gene>
    <name evidence="2" type="ORF">P167DRAFT_545545</name>
</gene>
<evidence type="ECO:0000313" key="2">
    <source>
        <dbReference type="EMBL" id="RPB12310.1"/>
    </source>
</evidence>
<dbReference type="AlphaFoldDB" id="A0A3N4KP86"/>
<feature type="region of interest" description="Disordered" evidence="1">
    <location>
        <begin position="1"/>
        <end position="67"/>
    </location>
</feature>
<keyword evidence="3" id="KW-1185">Reference proteome</keyword>
<organism evidence="2 3">
    <name type="scientific">Morchella conica CCBAS932</name>
    <dbReference type="NCBI Taxonomy" id="1392247"/>
    <lineage>
        <taxon>Eukaryota</taxon>
        <taxon>Fungi</taxon>
        <taxon>Dikarya</taxon>
        <taxon>Ascomycota</taxon>
        <taxon>Pezizomycotina</taxon>
        <taxon>Pezizomycetes</taxon>
        <taxon>Pezizales</taxon>
        <taxon>Morchellaceae</taxon>
        <taxon>Morchella</taxon>
    </lineage>
</organism>
<name>A0A3N4KP86_9PEZI</name>
<dbReference type="InParanoid" id="A0A3N4KP86"/>
<proteinExistence type="predicted"/>
<evidence type="ECO:0000313" key="3">
    <source>
        <dbReference type="Proteomes" id="UP000277580"/>
    </source>
</evidence>
<evidence type="ECO:0000256" key="1">
    <source>
        <dbReference type="SAM" id="MobiDB-lite"/>
    </source>
</evidence>
<dbReference type="EMBL" id="ML119129">
    <property type="protein sequence ID" value="RPB12310.1"/>
    <property type="molecule type" value="Genomic_DNA"/>
</dbReference>
<dbReference type="Proteomes" id="UP000277580">
    <property type="component" value="Unassembled WGS sequence"/>
</dbReference>